<dbReference type="EMBL" id="CAJHNH020005935">
    <property type="protein sequence ID" value="CAG5133119.1"/>
    <property type="molecule type" value="Genomic_DNA"/>
</dbReference>
<organism evidence="1 2">
    <name type="scientific">Candidula unifasciata</name>
    <dbReference type="NCBI Taxonomy" id="100452"/>
    <lineage>
        <taxon>Eukaryota</taxon>
        <taxon>Metazoa</taxon>
        <taxon>Spiralia</taxon>
        <taxon>Lophotrochozoa</taxon>
        <taxon>Mollusca</taxon>
        <taxon>Gastropoda</taxon>
        <taxon>Heterobranchia</taxon>
        <taxon>Euthyneura</taxon>
        <taxon>Panpulmonata</taxon>
        <taxon>Eupulmonata</taxon>
        <taxon>Stylommatophora</taxon>
        <taxon>Helicina</taxon>
        <taxon>Helicoidea</taxon>
        <taxon>Geomitridae</taxon>
        <taxon>Candidula</taxon>
    </lineage>
</organism>
<sequence>SAIRCYYCDNSNSAACGQDFKAYQFNSYGWIGVIRSCYYPGSGDLPGINETVGCHHYVHDKYNFTALYCFCDTEYCNQAPHICLTQFSKLWMVIVTLSALVCRVL</sequence>
<evidence type="ECO:0000313" key="2">
    <source>
        <dbReference type="Proteomes" id="UP000678393"/>
    </source>
</evidence>
<feature type="non-terminal residue" evidence="1">
    <location>
        <position position="105"/>
    </location>
</feature>
<proteinExistence type="predicted"/>
<name>A0A8S3ZUB4_9EUPU</name>
<keyword evidence="2" id="KW-1185">Reference proteome</keyword>
<dbReference type="OrthoDB" id="6083863at2759"/>
<dbReference type="AlphaFoldDB" id="A0A8S3ZUB4"/>
<accession>A0A8S3ZUB4</accession>
<evidence type="ECO:0000313" key="1">
    <source>
        <dbReference type="EMBL" id="CAG5133119.1"/>
    </source>
</evidence>
<evidence type="ECO:0008006" key="3">
    <source>
        <dbReference type="Google" id="ProtNLM"/>
    </source>
</evidence>
<gene>
    <name evidence="1" type="ORF">CUNI_LOCUS18677</name>
</gene>
<reference evidence="1" key="1">
    <citation type="submission" date="2021-04" db="EMBL/GenBank/DDBJ databases">
        <authorList>
            <consortium name="Molecular Ecology Group"/>
        </authorList>
    </citation>
    <scope>NUCLEOTIDE SEQUENCE</scope>
</reference>
<dbReference type="Proteomes" id="UP000678393">
    <property type="component" value="Unassembled WGS sequence"/>
</dbReference>
<protein>
    <recommendedName>
        <fullName evidence="3">Protein sleepless</fullName>
    </recommendedName>
</protein>
<comment type="caution">
    <text evidence="1">The sequence shown here is derived from an EMBL/GenBank/DDBJ whole genome shotgun (WGS) entry which is preliminary data.</text>
</comment>